<reference evidence="1 2" key="1">
    <citation type="submission" date="2023-10" db="EMBL/GenBank/DDBJ databases">
        <title>Complete genome sequence of Shewanella sp. DAU334.</title>
        <authorList>
            <person name="Lee Y.-S."/>
            <person name="Jeong H.-R."/>
            <person name="Hwang E.-J."/>
            <person name="Choi Y.-L."/>
            <person name="Kim G.-D."/>
        </authorList>
    </citation>
    <scope>NUCLEOTIDE SEQUENCE [LARGE SCALE GENOMIC DNA]</scope>
    <source>
        <strain evidence="1 2">DAU334</strain>
    </source>
</reference>
<name>A0ABZ0K2G5_9GAMM</name>
<dbReference type="Proteomes" id="UP001529491">
    <property type="component" value="Chromosome"/>
</dbReference>
<dbReference type="RefSeq" id="WP_310470571.1">
    <property type="nucleotide sequence ID" value="NZ_CP136522.1"/>
</dbReference>
<proteinExistence type="predicted"/>
<dbReference type="InterPro" id="IPR027417">
    <property type="entry name" value="P-loop_NTPase"/>
</dbReference>
<protein>
    <recommendedName>
        <fullName evidence="3">Sulfotransferase family protein</fullName>
    </recommendedName>
</protein>
<evidence type="ECO:0000313" key="2">
    <source>
        <dbReference type="Proteomes" id="UP001529491"/>
    </source>
</evidence>
<evidence type="ECO:0000313" key="1">
    <source>
        <dbReference type="EMBL" id="WOT06297.1"/>
    </source>
</evidence>
<dbReference type="SUPFAM" id="SSF52540">
    <property type="entry name" value="P-loop containing nucleoside triphosphate hydrolases"/>
    <property type="match status" value="1"/>
</dbReference>
<sequence>MRILHSKKLIFISKPRCGSTSVRRFLDSQMQEGDEKCDYGNEFPNMPELHPHMSAPAVHSYLCKKGVDVDKYTTFTITRHPVAMLWSYYNYFKPDVNYRYNYSPEYQSAQLLDFSCWLKHGHVGIGLWREFCPDFITGNDFSPLSLEAHANDKNNINLIDKVFKLESLSECEAWLGDFFDINVDIDAVNQSDSTRMPKLSEELLDKVRSEFAVESILYKI</sequence>
<dbReference type="Gene3D" id="3.40.50.300">
    <property type="entry name" value="P-loop containing nucleotide triphosphate hydrolases"/>
    <property type="match status" value="1"/>
</dbReference>
<dbReference type="EMBL" id="CP136522">
    <property type="protein sequence ID" value="WOT06297.1"/>
    <property type="molecule type" value="Genomic_DNA"/>
</dbReference>
<accession>A0ABZ0K2G5</accession>
<gene>
    <name evidence="1" type="ORF">RGE70_05720</name>
</gene>
<keyword evidence="2" id="KW-1185">Reference proteome</keyword>
<organism evidence="1 2">
    <name type="scientific">Shewanella youngdeokensis</name>
    <dbReference type="NCBI Taxonomy" id="2999068"/>
    <lineage>
        <taxon>Bacteria</taxon>
        <taxon>Pseudomonadati</taxon>
        <taxon>Pseudomonadota</taxon>
        <taxon>Gammaproteobacteria</taxon>
        <taxon>Alteromonadales</taxon>
        <taxon>Shewanellaceae</taxon>
        <taxon>Shewanella</taxon>
    </lineage>
</organism>
<evidence type="ECO:0008006" key="3">
    <source>
        <dbReference type="Google" id="ProtNLM"/>
    </source>
</evidence>